<dbReference type="EMBL" id="GECU01004339">
    <property type="protein sequence ID" value="JAT03368.1"/>
    <property type="molecule type" value="Transcribed_RNA"/>
</dbReference>
<feature type="non-terminal residue" evidence="2">
    <location>
        <position position="1"/>
    </location>
</feature>
<dbReference type="SUPFAM" id="SSF52540">
    <property type="entry name" value="P-loop containing nucleoside triphosphate hydrolases"/>
    <property type="match status" value="1"/>
</dbReference>
<dbReference type="InterPro" id="IPR027417">
    <property type="entry name" value="P-loop_NTPase"/>
</dbReference>
<name>A0A1B6JVX8_9HEMI</name>
<evidence type="ECO:0000259" key="1">
    <source>
        <dbReference type="Pfam" id="PF09820"/>
    </source>
</evidence>
<dbReference type="PANTHER" id="PTHR34825:SF1">
    <property type="entry name" value="AAA-ATPASE-LIKE DOMAIN-CONTAINING PROTEIN"/>
    <property type="match status" value="1"/>
</dbReference>
<sequence>TLVLTGQYIDKSLLVSEFFENRDDYIIYVTAPSGFGKSVNIEMLKSFLEIQVDKNGTEITNKSTTSNFKLFTGLKISQQHPQLFNWTFGLYPVVTIDYQLLSTASYYEDMVGAMRLILGDTFKKHEYLARADNLWGLSCDIDTFIEYLDTEKYPTLSEIKIKTGFLYLCKVLFTYFKRKVVVLIDQYDSFVNSIVFGHNTAGKTFNLFQYINGDLFMGGRSYIQRIFCTGTLQVVFGGLLPVDQDLQCYPFLHKHQWTAFFGLTSEDVDALLEEKYDAESDFDIKHMKDYIRKYYGGYNVIGNATDIYKIQPVINCASVKKYDTVVNDNSTDHIYDVLSSVLKYKKVKECFIKLLQDEEEISIENDLALSENDFVTLHKMFSLKEHKITSNHLLVILKYLLQIGILSYKNYSESEYVLSLPNLEVKLKLRSCITESKTYTK</sequence>
<evidence type="ECO:0000313" key="2">
    <source>
        <dbReference type="EMBL" id="JAT03368.1"/>
    </source>
</evidence>
<reference evidence="2" key="1">
    <citation type="submission" date="2015-11" db="EMBL/GenBank/DDBJ databases">
        <title>De novo transcriptome assembly of four potential Pierce s Disease insect vectors from Arizona vineyards.</title>
        <authorList>
            <person name="Tassone E.E."/>
        </authorList>
    </citation>
    <scope>NUCLEOTIDE SEQUENCE</scope>
</reference>
<dbReference type="AlphaFoldDB" id="A0A1B6JVX8"/>
<gene>
    <name evidence="2" type="ORF">g.10586</name>
</gene>
<dbReference type="InterPro" id="IPR018631">
    <property type="entry name" value="AAA-ATPase-like_dom"/>
</dbReference>
<proteinExistence type="predicted"/>
<feature type="domain" description="AAA-ATPase-like" evidence="1">
    <location>
        <begin position="7"/>
        <end position="236"/>
    </location>
</feature>
<protein>
    <recommendedName>
        <fullName evidence="1">AAA-ATPase-like domain-containing protein</fullName>
    </recommendedName>
</protein>
<organism evidence="2">
    <name type="scientific">Homalodisca liturata</name>
    <dbReference type="NCBI Taxonomy" id="320908"/>
    <lineage>
        <taxon>Eukaryota</taxon>
        <taxon>Metazoa</taxon>
        <taxon>Ecdysozoa</taxon>
        <taxon>Arthropoda</taxon>
        <taxon>Hexapoda</taxon>
        <taxon>Insecta</taxon>
        <taxon>Pterygota</taxon>
        <taxon>Neoptera</taxon>
        <taxon>Paraneoptera</taxon>
        <taxon>Hemiptera</taxon>
        <taxon>Auchenorrhyncha</taxon>
        <taxon>Membracoidea</taxon>
        <taxon>Cicadellidae</taxon>
        <taxon>Cicadellinae</taxon>
        <taxon>Proconiini</taxon>
        <taxon>Homalodisca</taxon>
    </lineage>
</organism>
<dbReference type="PANTHER" id="PTHR34825">
    <property type="entry name" value="CONSERVED PROTEIN, WITH A WEAK D-GALACTARATE DEHYDRATASE/ALTRONATE HYDROLASE DOMAIN"/>
    <property type="match status" value="1"/>
</dbReference>
<accession>A0A1B6JVX8</accession>
<dbReference type="Pfam" id="PF09820">
    <property type="entry name" value="AAA-ATPase_like"/>
    <property type="match status" value="1"/>
</dbReference>